<name>A0A2J6PT17_9HELO</name>
<dbReference type="SUPFAM" id="SSF48208">
    <property type="entry name" value="Six-hairpin glycosidases"/>
    <property type="match status" value="1"/>
</dbReference>
<proteinExistence type="predicted"/>
<sequence>MFLRGILLFHSFTSLWNAIEAAPYEGQARLTPEGPDDWQKYVRSPPSPIVYPARIVASYTQGNVTNPEGLFTGKGSTLFTRNAPTNATSPDIPPTIVVDFGQNIAGYLSVSFGGSYNSTPGRPGIRLAFSETLEYLTDFSDFSRGYNGDTITPGSDQIAVSAQPYTWKDAHGCEYGNQVCADGFHGFRYVKVYLDALAADAPYTTSYGQVAVKSMSMNFSGYLGTPETFTGWFKSSDEQLNQWWFDGVYTTDLCTDIFGVNDTDPRNSASPSIIGKLVLHDGAKRDRDPYVGDLAVSARTSYLSHDIPLATRNVLADLADHQRADGWIPPASINGYTLPLLDYPLWWVVCSYDLFMYTGDTAYIQQYYPNIIKVLDTFYPSITDSRTQLLSKGFGVSGGYGDYAFIGRTGPVTYYNALYVLALQNAATIANFLSNDTDAARWTSRAQLVSSAINTYNFDSSVGAFYDGTCGDSYCNTHAQDGNSLSIVTGVANSSRANSVLSYLSQANARPYGNAFYDNDVVSGGYSQRVYAFVSYFEIEARFIAGQADTALEEIRRLYGWMSTHDPEITQWEGIGPNGQPYEGAYTSMAHGWGTGIVPVLTNYILGVIPSGHGFSIYTIKPVPGDIEWAKGVVPTPKGPITVNWQQKKVLGLFFLTATAPAGTQGTVYVPVSNSTVPVYLDSIPIPNSAHERDFEEGGVGYVSVSISDSLTHTISVGYNAGP</sequence>
<dbReference type="Gene3D" id="1.50.10.10">
    <property type="match status" value="1"/>
</dbReference>
<dbReference type="OrthoDB" id="10036721at2759"/>
<dbReference type="EMBL" id="KZ613501">
    <property type="protein sequence ID" value="PMD17076.1"/>
    <property type="molecule type" value="Genomic_DNA"/>
</dbReference>
<dbReference type="AlphaFoldDB" id="A0A2J6PT17"/>
<organism evidence="4 5">
    <name type="scientific">Hyaloscypha hepaticicola</name>
    <dbReference type="NCBI Taxonomy" id="2082293"/>
    <lineage>
        <taxon>Eukaryota</taxon>
        <taxon>Fungi</taxon>
        <taxon>Dikarya</taxon>
        <taxon>Ascomycota</taxon>
        <taxon>Pezizomycotina</taxon>
        <taxon>Leotiomycetes</taxon>
        <taxon>Helotiales</taxon>
        <taxon>Hyaloscyphaceae</taxon>
        <taxon>Hyaloscypha</taxon>
    </lineage>
</organism>
<evidence type="ECO:0000259" key="3">
    <source>
        <dbReference type="Pfam" id="PF17390"/>
    </source>
</evidence>
<dbReference type="InterPro" id="IPR035396">
    <property type="entry name" value="Bac_rhamnosid6H"/>
</dbReference>
<feature type="domain" description="Alpha-L-rhamnosidase C-terminal" evidence="3">
    <location>
        <begin position="607"/>
        <end position="675"/>
    </location>
</feature>
<feature type="signal peptide" evidence="1">
    <location>
        <begin position="1"/>
        <end position="21"/>
    </location>
</feature>
<evidence type="ECO:0000259" key="2">
    <source>
        <dbReference type="Pfam" id="PF17389"/>
    </source>
</evidence>
<dbReference type="Pfam" id="PF17390">
    <property type="entry name" value="Bac_rhamnosid_C"/>
    <property type="match status" value="1"/>
</dbReference>
<evidence type="ECO:0000256" key="1">
    <source>
        <dbReference type="SAM" id="SignalP"/>
    </source>
</evidence>
<keyword evidence="1" id="KW-0732">Signal</keyword>
<dbReference type="PANTHER" id="PTHR34987">
    <property type="entry name" value="C, PUTATIVE (AFU_ORTHOLOGUE AFUA_3G02880)-RELATED"/>
    <property type="match status" value="1"/>
</dbReference>
<evidence type="ECO:0000313" key="4">
    <source>
        <dbReference type="EMBL" id="PMD17076.1"/>
    </source>
</evidence>
<dbReference type="STRING" id="1745343.A0A2J6PT17"/>
<accession>A0A2J6PT17</accession>
<dbReference type="InterPro" id="IPR008928">
    <property type="entry name" value="6-hairpin_glycosidase_sf"/>
</dbReference>
<gene>
    <name evidence="4" type="ORF">NA56DRAFT_579333</name>
</gene>
<protein>
    <submittedName>
        <fullName evidence="4">Glycoside hydrolase family 78 protein</fullName>
    </submittedName>
</protein>
<dbReference type="Gene3D" id="2.60.420.10">
    <property type="entry name" value="Maltose phosphorylase, domain 3"/>
    <property type="match status" value="1"/>
</dbReference>
<feature type="chain" id="PRO_5014382707" evidence="1">
    <location>
        <begin position="22"/>
        <end position="723"/>
    </location>
</feature>
<dbReference type="Pfam" id="PF17389">
    <property type="entry name" value="Bac_rhamnosid6H"/>
    <property type="match status" value="1"/>
</dbReference>
<reference evidence="4 5" key="1">
    <citation type="submission" date="2016-05" db="EMBL/GenBank/DDBJ databases">
        <title>A degradative enzymes factory behind the ericoid mycorrhizal symbiosis.</title>
        <authorList>
            <consortium name="DOE Joint Genome Institute"/>
            <person name="Martino E."/>
            <person name="Morin E."/>
            <person name="Grelet G."/>
            <person name="Kuo A."/>
            <person name="Kohler A."/>
            <person name="Daghino S."/>
            <person name="Barry K."/>
            <person name="Choi C."/>
            <person name="Cichocki N."/>
            <person name="Clum A."/>
            <person name="Copeland A."/>
            <person name="Hainaut M."/>
            <person name="Haridas S."/>
            <person name="Labutti K."/>
            <person name="Lindquist E."/>
            <person name="Lipzen A."/>
            <person name="Khouja H.-R."/>
            <person name="Murat C."/>
            <person name="Ohm R."/>
            <person name="Olson A."/>
            <person name="Spatafora J."/>
            <person name="Veneault-Fourrey C."/>
            <person name="Henrissat B."/>
            <person name="Grigoriev I."/>
            <person name="Martin F."/>
            <person name="Perotto S."/>
        </authorList>
    </citation>
    <scope>NUCLEOTIDE SEQUENCE [LARGE SCALE GENOMIC DNA]</scope>
    <source>
        <strain evidence="4 5">UAMH 7357</strain>
    </source>
</reference>
<dbReference type="InterPro" id="IPR012341">
    <property type="entry name" value="6hp_glycosidase-like_sf"/>
</dbReference>
<dbReference type="Proteomes" id="UP000235672">
    <property type="component" value="Unassembled WGS sequence"/>
</dbReference>
<dbReference type="GO" id="GO:0005975">
    <property type="term" value="P:carbohydrate metabolic process"/>
    <property type="evidence" value="ECO:0007669"/>
    <property type="project" value="InterPro"/>
</dbReference>
<dbReference type="GO" id="GO:0016787">
    <property type="term" value="F:hydrolase activity"/>
    <property type="evidence" value="ECO:0007669"/>
    <property type="project" value="UniProtKB-KW"/>
</dbReference>
<evidence type="ECO:0000313" key="5">
    <source>
        <dbReference type="Proteomes" id="UP000235672"/>
    </source>
</evidence>
<dbReference type="InterPro" id="IPR035398">
    <property type="entry name" value="Bac_rhamnosid_C"/>
</dbReference>
<feature type="domain" description="Alpha-L-rhamnosidase six-hairpin glycosidase" evidence="2">
    <location>
        <begin position="281"/>
        <end position="504"/>
    </location>
</feature>
<dbReference type="PANTHER" id="PTHR34987:SF5">
    <property type="entry name" value="ALPHA-RHAMNOSIDASE"/>
    <property type="match status" value="1"/>
</dbReference>
<keyword evidence="5" id="KW-1185">Reference proteome</keyword>
<keyword evidence="4" id="KW-0378">Hydrolase</keyword>
<dbReference type="Gene3D" id="2.60.120.260">
    <property type="entry name" value="Galactose-binding domain-like"/>
    <property type="match status" value="1"/>
</dbReference>